<dbReference type="Gene3D" id="3.40.50.300">
    <property type="entry name" value="P-loop containing nucleotide triphosphate hydrolases"/>
    <property type="match status" value="1"/>
</dbReference>
<accession>A0A9W8RQB5</accession>
<evidence type="ECO:0000256" key="2">
    <source>
        <dbReference type="SAM" id="Coils"/>
    </source>
</evidence>
<dbReference type="Proteomes" id="UP001152049">
    <property type="component" value="Unassembled WGS sequence"/>
</dbReference>
<dbReference type="PANTHER" id="PTHR10039">
    <property type="entry name" value="AMELOGENIN"/>
    <property type="match status" value="1"/>
</dbReference>
<dbReference type="InterPro" id="IPR027417">
    <property type="entry name" value="P-loop_NTPase"/>
</dbReference>
<dbReference type="InterPro" id="IPR056884">
    <property type="entry name" value="NPHP3-like_N"/>
</dbReference>
<dbReference type="Pfam" id="PF24883">
    <property type="entry name" value="NPHP3_N"/>
    <property type="match status" value="1"/>
</dbReference>
<keyword evidence="3" id="KW-1133">Transmembrane helix</keyword>
<comment type="caution">
    <text evidence="5">The sequence shown here is derived from an EMBL/GenBank/DDBJ whole genome shotgun (WGS) entry which is preliminary data.</text>
</comment>
<evidence type="ECO:0000256" key="3">
    <source>
        <dbReference type="SAM" id="Phobius"/>
    </source>
</evidence>
<dbReference type="AlphaFoldDB" id="A0A9W8RQB5"/>
<keyword evidence="6" id="KW-1185">Reference proteome</keyword>
<feature type="coiled-coil region" evidence="2">
    <location>
        <begin position="25"/>
        <end position="98"/>
    </location>
</feature>
<dbReference type="SUPFAM" id="SSF52540">
    <property type="entry name" value="P-loop containing nucleoside triphosphate hydrolases"/>
    <property type="match status" value="1"/>
</dbReference>
<evidence type="ECO:0000313" key="5">
    <source>
        <dbReference type="EMBL" id="KAJ4248091.1"/>
    </source>
</evidence>
<keyword evidence="1" id="KW-0677">Repeat</keyword>
<name>A0A9W8RQB5_9HYPO</name>
<dbReference type="EMBL" id="JAOQAZ010000037">
    <property type="protein sequence ID" value="KAJ4248091.1"/>
    <property type="molecule type" value="Genomic_DNA"/>
</dbReference>
<protein>
    <recommendedName>
        <fullName evidence="4">Nephrocystin 3-like N-terminal domain-containing protein</fullName>
    </recommendedName>
</protein>
<keyword evidence="2" id="KW-0175">Coiled coil</keyword>
<feature type="domain" description="Nephrocystin 3-like N-terminal" evidence="4">
    <location>
        <begin position="185"/>
        <end position="345"/>
    </location>
</feature>
<keyword evidence="3" id="KW-0812">Transmembrane</keyword>
<organism evidence="5 6">
    <name type="scientific">Fusarium torreyae</name>
    <dbReference type="NCBI Taxonomy" id="1237075"/>
    <lineage>
        <taxon>Eukaryota</taxon>
        <taxon>Fungi</taxon>
        <taxon>Dikarya</taxon>
        <taxon>Ascomycota</taxon>
        <taxon>Pezizomycotina</taxon>
        <taxon>Sordariomycetes</taxon>
        <taxon>Hypocreomycetidae</taxon>
        <taxon>Hypocreales</taxon>
        <taxon>Nectriaceae</taxon>
        <taxon>Fusarium</taxon>
    </lineage>
</organism>
<sequence>MAEVLGVTSSVIAVVDLSAKVFSLCLQYSQEVKNAQDDIEKLREEIATFQATTKELQTLIEGPRSKELKASQQLKSAVEDGQLRLERLEKQLQSSTRRKRMRRFGIRALKWPFESKEVKGVIEDLQRCRGTISLALNIDQIAILQNVDDRTTLNQLPIAHGASFDSKAEERNPTCLPDTRKELLEEIDCWINNSRSRTIFWLNGMAGTGKSTISRTVARSYFERGDLCGSFFFKRGETDRGNLNKLMPTLAYQLALSMPKVAFFIKKTLDAYPTIIGKSVKEQFEKLVLEPLSEAAATATASSSVVMVIDALDECDQEADIRLLVNIFSQAKTLLPQLRVFLTSRPELPIRLGFSDIQGSYQDLVLHRIPRETVKHDIIVFLNDEFEKIRHDFNMTVCDERKLPPDWPGRLKVQSLAQMAVPLFIFAATVCRFVGDSRRRNPRTRLQMVLDQEGRSHGSQLEQTYAPILRSQIIDLPKEERE</sequence>
<evidence type="ECO:0000256" key="1">
    <source>
        <dbReference type="ARBA" id="ARBA00022737"/>
    </source>
</evidence>
<keyword evidence="3" id="KW-0472">Membrane</keyword>
<reference evidence="5" key="1">
    <citation type="submission" date="2022-09" db="EMBL/GenBank/DDBJ databases">
        <title>Fusarium specimens isolated from Avocado Roots.</title>
        <authorList>
            <person name="Stajich J."/>
            <person name="Roper C."/>
            <person name="Heimlech-Rivalta G."/>
        </authorList>
    </citation>
    <scope>NUCLEOTIDE SEQUENCE</scope>
    <source>
        <strain evidence="5">CF00136</strain>
    </source>
</reference>
<dbReference type="OrthoDB" id="538223at2759"/>
<proteinExistence type="predicted"/>
<evidence type="ECO:0000313" key="6">
    <source>
        <dbReference type="Proteomes" id="UP001152049"/>
    </source>
</evidence>
<evidence type="ECO:0000259" key="4">
    <source>
        <dbReference type="Pfam" id="PF24883"/>
    </source>
</evidence>
<feature type="transmembrane region" description="Helical" evidence="3">
    <location>
        <begin position="416"/>
        <end position="435"/>
    </location>
</feature>
<gene>
    <name evidence="5" type="ORF">NW762_012861</name>
</gene>